<feature type="transmembrane region" description="Helical" evidence="1">
    <location>
        <begin position="120"/>
        <end position="141"/>
    </location>
</feature>
<feature type="transmembrane region" description="Helical" evidence="1">
    <location>
        <begin position="85"/>
        <end position="100"/>
    </location>
</feature>
<evidence type="ECO:0000313" key="3">
    <source>
        <dbReference type="Proteomes" id="UP000475862"/>
    </source>
</evidence>
<keyword evidence="3" id="KW-1185">Reference proteome</keyword>
<dbReference type="EMBL" id="VYZN01000027">
    <property type="protein sequence ID" value="KAE9535056.1"/>
    <property type="molecule type" value="Genomic_DNA"/>
</dbReference>
<dbReference type="Proteomes" id="UP000475862">
    <property type="component" value="Unassembled WGS sequence"/>
</dbReference>
<keyword evidence="1" id="KW-1133">Transmembrane helix</keyword>
<reference evidence="2 3" key="1">
    <citation type="submission" date="2019-08" db="EMBL/GenBank/DDBJ databases">
        <title>The genome of the soybean aphid Biotype 1, its phylome, world population structure and adaptation to the North American continent.</title>
        <authorList>
            <person name="Giordano R."/>
            <person name="Donthu R.K."/>
            <person name="Hernandez A.G."/>
            <person name="Wright C.L."/>
            <person name="Zimin A.V."/>
        </authorList>
    </citation>
    <scope>NUCLEOTIDE SEQUENCE [LARGE SCALE GENOMIC DNA]</scope>
    <source>
        <tissue evidence="2">Whole aphids</tissue>
    </source>
</reference>
<evidence type="ECO:0000313" key="2">
    <source>
        <dbReference type="EMBL" id="KAE9535056.1"/>
    </source>
</evidence>
<keyword evidence="1" id="KW-0812">Transmembrane</keyword>
<sequence>MYRVVHFNGNAKCLSQVLCTGKLFGTYLELSTQKDNNSKSRQLRVENYEENFDVIRYLSHLGDKKVMALSSDNLGRKIPKLQKDVFFNIYIYILKFWNIHVNKFNNTLTSRNRSEIMNTFVFRTSFGFLVLYLTKLFLLVIKKKCRKYNVCIIYELNNKLTNCTNLKMLFYIMQVSLSYVYGYTYKDNITYCNLLTLIKMKKKYKLDKACWQI</sequence>
<accession>A0A6G0TNU1</accession>
<proteinExistence type="predicted"/>
<name>A0A6G0TNU1_APHGL</name>
<protein>
    <submittedName>
        <fullName evidence="2">Uncharacterized protein</fullName>
    </submittedName>
</protein>
<organism evidence="2 3">
    <name type="scientific">Aphis glycines</name>
    <name type="common">Soybean aphid</name>
    <dbReference type="NCBI Taxonomy" id="307491"/>
    <lineage>
        <taxon>Eukaryota</taxon>
        <taxon>Metazoa</taxon>
        <taxon>Ecdysozoa</taxon>
        <taxon>Arthropoda</taxon>
        <taxon>Hexapoda</taxon>
        <taxon>Insecta</taxon>
        <taxon>Pterygota</taxon>
        <taxon>Neoptera</taxon>
        <taxon>Paraneoptera</taxon>
        <taxon>Hemiptera</taxon>
        <taxon>Sternorrhyncha</taxon>
        <taxon>Aphidomorpha</taxon>
        <taxon>Aphidoidea</taxon>
        <taxon>Aphididae</taxon>
        <taxon>Aphidini</taxon>
        <taxon>Aphis</taxon>
        <taxon>Aphis</taxon>
    </lineage>
</organism>
<comment type="caution">
    <text evidence="2">The sequence shown here is derived from an EMBL/GenBank/DDBJ whole genome shotgun (WGS) entry which is preliminary data.</text>
</comment>
<gene>
    <name evidence="2" type="ORF">AGLY_008348</name>
</gene>
<keyword evidence="1" id="KW-0472">Membrane</keyword>
<dbReference type="AlphaFoldDB" id="A0A6G0TNU1"/>
<evidence type="ECO:0000256" key="1">
    <source>
        <dbReference type="SAM" id="Phobius"/>
    </source>
</evidence>